<accession>A0A177EC73</accession>
<keyword evidence="3" id="KW-1185">Reference proteome</keyword>
<dbReference type="AlphaFoldDB" id="A0A177EC73"/>
<protein>
    <submittedName>
        <fullName evidence="2">Uncharacterized protein</fullName>
    </submittedName>
</protein>
<dbReference type="RefSeq" id="XP_067543856.1">
    <property type="nucleotide sequence ID" value="XM_067688668.1"/>
</dbReference>
<dbReference type="VEuPathDB" id="MicrosporidiaDB:NEDG_01250"/>
<reference evidence="2 3" key="1">
    <citation type="submission" date="2016-02" db="EMBL/GenBank/DDBJ databases">
        <title>Discovery of a natural microsporidian pathogen with a broad tissue tropism in Caenorhabditis elegans.</title>
        <authorList>
            <person name="Luallen R.J."/>
            <person name="Reinke A.W."/>
            <person name="Tong L."/>
            <person name="Botts M.R."/>
            <person name="Felix M.-A."/>
            <person name="Troemel E.R."/>
        </authorList>
    </citation>
    <scope>NUCLEOTIDE SEQUENCE [LARGE SCALE GENOMIC DNA]</scope>
    <source>
        <strain evidence="2 3">JUm2807</strain>
    </source>
</reference>
<gene>
    <name evidence="2" type="ORF">NEDG_01250</name>
</gene>
<proteinExistence type="predicted"/>
<evidence type="ECO:0000256" key="1">
    <source>
        <dbReference type="SAM" id="MobiDB-lite"/>
    </source>
</evidence>
<sequence length="369" mass="39126">MPHKTNLLVATSAAGALLLGGVALFFLHHAKKSPEQNNTSVLDARPEPGPKHNHPFPLSAESKPQINPNTDPGPGIPLAAEPQLLASRTLPATDGATFQAPSIPAMPTDAQSPKHHFPPEPEHASRSMASPSQPHTRLDTAALFVQHGSGLDMACIGQSPQIKEKQTGDTHLYLKNLAPEDIPEQIDPALCFEWLSVHGSVHRSVHGSAFPGTPYFTAPKEVAALAKLLHALSGSTIKTLSIDGVHIQDGAAPTAAGRIALSIAKTLCITNASSAFLEWFCASVDLSSCSEELAIDLYSCETKSIRCLDSLGVRGLSKLFLINLPNLEHLDCQLAGPASSSGVLRLWNLPKLQEAPPGLDYPLAGKWQG</sequence>
<feature type="region of interest" description="Disordered" evidence="1">
    <location>
        <begin position="33"/>
        <end position="79"/>
    </location>
</feature>
<evidence type="ECO:0000313" key="2">
    <source>
        <dbReference type="EMBL" id="OAG29111.1"/>
    </source>
</evidence>
<evidence type="ECO:0000313" key="3">
    <source>
        <dbReference type="Proteomes" id="UP000185944"/>
    </source>
</evidence>
<organism evidence="2 3">
    <name type="scientific">Nematocida displodere</name>
    <dbReference type="NCBI Taxonomy" id="1805483"/>
    <lineage>
        <taxon>Eukaryota</taxon>
        <taxon>Fungi</taxon>
        <taxon>Fungi incertae sedis</taxon>
        <taxon>Microsporidia</taxon>
        <taxon>Nematocida</taxon>
    </lineage>
</organism>
<name>A0A177EC73_9MICR</name>
<feature type="region of interest" description="Disordered" evidence="1">
    <location>
        <begin position="94"/>
        <end position="135"/>
    </location>
</feature>
<dbReference type="GeneID" id="93647600"/>
<comment type="caution">
    <text evidence="2">The sequence shown here is derived from an EMBL/GenBank/DDBJ whole genome shotgun (WGS) entry which is preliminary data.</text>
</comment>
<dbReference type="Proteomes" id="UP000185944">
    <property type="component" value="Unassembled WGS sequence"/>
</dbReference>
<dbReference type="EMBL" id="LTDL01000042">
    <property type="protein sequence ID" value="OAG29111.1"/>
    <property type="molecule type" value="Genomic_DNA"/>
</dbReference>